<dbReference type="PANTHER" id="PTHR42879:SF6">
    <property type="entry name" value="NADPH-DEPENDENT REDUCTASE BACG"/>
    <property type="match status" value="1"/>
</dbReference>
<sequence>MDLGLQNKRVIVIASSKGLGKATALQFAKEGARVLISSRNEEELKTTLEEIKQNSGNAEIFYTVCDVTKEDDIVQLFKEAKTKLGGVDILVNNAGGPTPGGFGQVTDQDWANAFEKNLLSYIRTIRQALPYMQAQKFGRIVNISSSSTKEVLDGLILSNTFRLGMVGLSKSIAREYGNDNILINTVGPGRIQTDRVTELDEIAAKKRDITIEEVRDGFKQVIPMGRYGDPAEFAKVITFLCSEANTYMTGQSLVIDGGMLKAL</sequence>
<comment type="similarity">
    <text evidence="1">Belongs to the short-chain dehydrogenases/reductases (SDR) family.</text>
</comment>
<dbReference type="InterPro" id="IPR050259">
    <property type="entry name" value="SDR"/>
</dbReference>
<gene>
    <name evidence="2" type="ORF">H9650_02695</name>
</gene>
<dbReference type="InterPro" id="IPR036291">
    <property type="entry name" value="NAD(P)-bd_dom_sf"/>
</dbReference>
<dbReference type="SUPFAM" id="SSF51735">
    <property type="entry name" value="NAD(P)-binding Rossmann-fold domains"/>
    <property type="match status" value="1"/>
</dbReference>
<evidence type="ECO:0000313" key="3">
    <source>
        <dbReference type="Proteomes" id="UP000640786"/>
    </source>
</evidence>
<dbReference type="RefSeq" id="WP_191696483.1">
    <property type="nucleotide sequence ID" value="NZ_JACSQO010000001.1"/>
</dbReference>
<dbReference type="PRINTS" id="PR00081">
    <property type="entry name" value="GDHRDH"/>
</dbReference>
<accession>A0ABR8R658</accession>
<dbReference type="PRINTS" id="PR00080">
    <property type="entry name" value="SDRFAMILY"/>
</dbReference>
<dbReference type="Proteomes" id="UP000640786">
    <property type="component" value="Unassembled WGS sequence"/>
</dbReference>
<dbReference type="Gene3D" id="3.40.50.720">
    <property type="entry name" value="NAD(P)-binding Rossmann-like Domain"/>
    <property type="match status" value="1"/>
</dbReference>
<organism evidence="2 3">
    <name type="scientific">Psychrobacillus faecigallinarum</name>
    <dbReference type="NCBI Taxonomy" id="2762235"/>
    <lineage>
        <taxon>Bacteria</taxon>
        <taxon>Bacillati</taxon>
        <taxon>Bacillota</taxon>
        <taxon>Bacilli</taxon>
        <taxon>Bacillales</taxon>
        <taxon>Bacillaceae</taxon>
        <taxon>Psychrobacillus</taxon>
    </lineage>
</organism>
<dbReference type="EMBL" id="JACSQO010000001">
    <property type="protein sequence ID" value="MBD7943012.1"/>
    <property type="molecule type" value="Genomic_DNA"/>
</dbReference>
<dbReference type="Pfam" id="PF13561">
    <property type="entry name" value="adh_short_C2"/>
    <property type="match status" value="1"/>
</dbReference>
<comment type="caution">
    <text evidence="2">The sequence shown here is derived from an EMBL/GenBank/DDBJ whole genome shotgun (WGS) entry which is preliminary data.</text>
</comment>
<dbReference type="InterPro" id="IPR002347">
    <property type="entry name" value="SDR_fam"/>
</dbReference>
<reference evidence="2 3" key="1">
    <citation type="submission" date="2020-08" db="EMBL/GenBank/DDBJ databases">
        <title>A Genomic Blueprint of the Chicken Gut Microbiome.</title>
        <authorList>
            <person name="Gilroy R."/>
            <person name="Ravi A."/>
            <person name="Getino M."/>
            <person name="Pursley I."/>
            <person name="Horton D.L."/>
            <person name="Alikhan N.-F."/>
            <person name="Baker D."/>
            <person name="Gharbi K."/>
            <person name="Hall N."/>
            <person name="Watson M."/>
            <person name="Adriaenssens E.M."/>
            <person name="Foster-Nyarko E."/>
            <person name="Jarju S."/>
            <person name="Secka A."/>
            <person name="Antonio M."/>
            <person name="Oren A."/>
            <person name="Chaudhuri R."/>
            <person name="La Ragione R.M."/>
            <person name="Hildebrand F."/>
            <person name="Pallen M.J."/>
        </authorList>
    </citation>
    <scope>NUCLEOTIDE SEQUENCE [LARGE SCALE GENOMIC DNA]</scope>
    <source>
        <strain evidence="2 3">Sa2BUA9</strain>
    </source>
</reference>
<name>A0ABR8R658_9BACI</name>
<dbReference type="CDD" id="cd05344">
    <property type="entry name" value="BKR_like_SDR_like"/>
    <property type="match status" value="1"/>
</dbReference>
<proteinExistence type="inferred from homology"/>
<evidence type="ECO:0000256" key="1">
    <source>
        <dbReference type="ARBA" id="ARBA00006484"/>
    </source>
</evidence>
<keyword evidence="3" id="KW-1185">Reference proteome</keyword>
<dbReference type="PANTHER" id="PTHR42879">
    <property type="entry name" value="3-OXOACYL-(ACYL-CARRIER-PROTEIN) REDUCTASE"/>
    <property type="match status" value="1"/>
</dbReference>
<protein>
    <submittedName>
        <fullName evidence="2">SDR family oxidoreductase</fullName>
    </submittedName>
</protein>
<evidence type="ECO:0000313" key="2">
    <source>
        <dbReference type="EMBL" id="MBD7943012.1"/>
    </source>
</evidence>